<feature type="signal peptide" evidence="1">
    <location>
        <begin position="1"/>
        <end position="24"/>
    </location>
</feature>
<dbReference type="PANTHER" id="PTHR33546">
    <property type="entry name" value="LARGE, MULTIFUNCTIONAL SECRETED PROTEIN-RELATED"/>
    <property type="match status" value="1"/>
</dbReference>
<feature type="chain" id="PRO_5021748312" description="DUF6797 domain-containing protein" evidence="1">
    <location>
        <begin position="25"/>
        <end position="717"/>
    </location>
</feature>
<dbReference type="Proteomes" id="UP000317648">
    <property type="component" value="Chromosome"/>
</dbReference>
<accession>A0A518DZ99</accession>
<keyword evidence="1" id="KW-0732">Signal</keyword>
<evidence type="ECO:0000313" key="3">
    <source>
        <dbReference type="EMBL" id="QDU97164.1"/>
    </source>
</evidence>
<reference evidence="3 4" key="1">
    <citation type="submission" date="2019-02" db="EMBL/GenBank/DDBJ databases">
        <title>Deep-cultivation of Planctomycetes and their phenomic and genomic characterization uncovers novel biology.</title>
        <authorList>
            <person name="Wiegand S."/>
            <person name="Jogler M."/>
            <person name="Boedeker C."/>
            <person name="Pinto D."/>
            <person name="Vollmers J."/>
            <person name="Rivas-Marin E."/>
            <person name="Kohn T."/>
            <person name="Peeters S.H."/>
            <person name="Heuer A."/>
            <person name="Rast P."/>
            <person name="Oberbeckmann S."/>
            <person name="Bunk B."/>
            <person name="Jeske O."/>
            <person name="Meyerdierks A."/>
            <person name="Storesund J.E."/>
            <person name="Kallscheuer N."/>
            <person name="Luecker S."/>
            <person name="Lage O.M."/>
            <person name="Pohl T."/>
            <person name="Merkel B.J."/>
            <person name="Hornburger P."/>
            <person name="Mueller R.-W."/>
            <person name="Bruemmer F."/>
            <person name="Labrenz M."/>
            <person name="Spormann A.M."/>
            <person name="Op den Camp H."/>
            <person name="Overmann J."/>
            <person name="Amann R."/>
            <person name="Jetten M.S.M."/>
            <person name="Mascher T."/>
            <person name="Medema M.H."/>
            <person name="Devos D.P."/>
            <person name="Kaster A.-K."/>
            <person name="Ovreas L."/>
            <person name="Rohde M."/>
            <person name="Galperin M.Y."/>
            <person name="Jogler C."/>
        </authorList>
    </citation>
    <scope>NUCLEOTIDE SEQUENCE [LARGE SCALE GENOMIC DNA]</scope>
    <source>
        <strain evidence="3 4">Pla85_3_4</strain>
    </source>
</reference>
<dbReference type="PANTHER" id="PTHR33546:SF1">
    <property type="entry name" value="LARGE, MULTIFUNCTIONAL SECRETED PROTEIN"/>
    <property type="match status" value="1"/>
</dbReference>
<dbReference type="KEGG" id="lcre:Pla8534_50090"/>
<dbReference type="SUPFAM" id="SSF63829">
    <property type="entry name" value="Calcium-dependent phosphotriesterase"/>
    <property type="match status" value="1"/>
</dbReference>
<dbReference type="RefSeq" id="WP_145055951.1">
    <property type="nucleotide sequence ID" value="NZ_CP036433.1"/>
</dbReference>
<feature type="domain" description="DUF6797" evidence="2">
    <location>
        <begin position="72"/>
        <end position="154"/>
    </location>
</feature>
<keyword evidence="4" id="KW-1185">Reference proteome</keyword>
<evidence type="ECO:0000313" key="4">
    <source>
        <dbReference type="Proteomes" id="UP000317648"/>
    </source>
</evidence>
<sequence precursor="true">MRISWAVLLPGLLLVAAVCRPAPAQSPGSEMDYGPALCHTITFRLPADPNAPGWPGAVTRTMNADLPGDAVLCYDMDRLAVAGWWRGPLIDASRTHLTSYKGGLPPRPGAKPAYENLESPGWKADSDALQLIGYHQHDRQVVLEYHVDGRQVLELPTAAGPCFCRTLAIGPGEQTLRWLPFHLPGATVALGDDLSAVASGDLPLVAMLQGDTEKLAWKFADDQLELVIPPSQETRLLSLWFREGDDLPGLEETAQANPPQDPAKLLAGGPRRWTDVVTQGTRAKDDAAYVVDDLRVPENPFGSWMRLTGIAAFPDGRLIATTLSGDVWIVSWPHTTAGDDLSQITWRRFAVGLYEPLGVQIVDGLIYVRGRDRITRLHDRNQDGEADFYENFHSAGQIGPSYHAFLFDLVTDAEGNFYFARSGRKAPSPGEVVKVSPDGKQREIVATQMRHANGLGAGGPHNWVLVADNPDGKFPSGASIVRPGKRYGFNGPRTEPMLYILPPKVDTSSGSQCWTDAKRWGPLGGVIAHTSFSTSQMTYVMVQDSKPHPSGFAVQFPFPFKSGVMRLCVSPLDGQLYVAGQRGWDTNAAIDGAISRIRYTGKKAYVVTGAAAVKAGVELKFSCPLDPESVDYDNFYAERIGAGVKEIEIDDVELLDDHTVLVRIPDLDPAAILDKRSTRNGGEQEYLVLDPLAIEFRIKAKDGVEIKETVYATINGN</sequence>
<organism evidence="3 4">
    <name type="scientific">Lignipirellula cremea</name>
    <dbReference type="NCBI Taxonomy" id="2528010"/>
    <lineage>
        <taxon>Bacteria</taxon>
        <taxon>Pseudomonadati</taxon>
        <taxon>Planctomycetota</taxon>
        <taxon>Planctomycetia</taxon>
        <taxon>Pirellulales</taxon>
        <taxon>Pirellulaceae</taxon>
        <taxon>Lignipirellula</taxon>
    </lineage>
</organism>
<gene>
    <name evidence="3" type="ORF">Pla8534_50090</name>
</gene>
<name>A0A518DZ99_9BACT</name>
<dbReference type="InterPro" id="IPR011042">
    <property type="entry name" value="6-blade_b-propeller_TolB-like"/>
</dbReference>
<dbReference type="Pfam" id="PF20601">
    <property type="entry name" value="DUF6797"/>
    <property type="match status" value="1"/>
</dbReference>
<evidence type="ECO:0000259" key="2">
    <source>
        <dbReference type="Pfam" id="PF20601"/>
    </source>
</evidence>
<proteinExistence type="predicted"/>
<dbReference type="EMBL" id="CP036433">
    <property type="protein sequence ID" value="QDU97164.1"/>
    <property type="molecule type" value="Genomic_DNA"/>
</dbReference>
<dbReference type="AlphaFoldDB" id="A0A518DZ99"/>
<protein>
    <recommendedName>
        <fullName evidence="2">DUF6797 domain-containing protein</fullName>
    </recommendedName>
</protein>
<dbReference type="Gene3D" id="2.120.10.30">
    <property type="entry name" value="TolB, C-terminal domain"/>
    <property type="match status" value="1"/>
</dbReference>
<dbReference type="OrthoDB" id="219211at2"/>
<evidence type="ECO:0000256" key="1">
    <source>
        <dbReference type="SAM" id="SignalP"/>
    </source>
</evidence>
<dbReference type="InterPro" id="IPR046476">
    <property type="entry name" value="DUF6797"/>
</dbReference>